<protein>
    <recommendedName>
        <fullName evidence="4">Olduvai domain-containing protein</fullName>
    </recommendedName>
</protein>
<dbReference type="PANTHER" id="PTHR14199">
    <property type="entry name" value="NEUROBLASTOMA BREAKPOINT FAMILY MEMBER 6-LIKE PROTEIN"/>
    <property type="match status" value="1"/>
</dbReference>
<dbReference type="InterPro" id="IPR010630">
    <property type="entry name" value="Olduvai_dom"/>
</dbReference>
<keyword evidence="6" id="KW-1185">Reference proteome</keyword>
<dbReference type="AlphaFoldDB" id="A0A2K5PYE4"/>
<comment type="similarity">
    <text evidence="2">Belongs to the NBPF family.</text>
</comment>
<name>A0A2K5PYE4_CEBIM</name>
<evidence type="ECO:0000256" key="3">
    <source>
        <dbReference type="SAM" id="MobiDB-lite"/>
    </source>
</evidence>
<proteinExistence type="inferred from homology"/>
<accession>A0A2K5PYE4</accession>
<dbReference type="SMART" id="SM01148">
    <property type="entry name" value="DUF1220"/>
    <property type="match status" value="1"/>
</dbReference>
<feature type="region of interest" description="Disordered" evidence="3">
    <location>
        <begin position="105"/>
        <end position="124"/>
    </location>
</feature>
<keyword evidence="1" id="KW-0175">Coiled coil</keyword>
<evidence type="ECO:0000313" key="5">
    <source>
        <dbReference type="Ensembl" id="ENSCCAP00000008659.1"/>
    </source>
</evidence>
<dbReference type="Ensembl" id="ENSCCAT00000026039.1">
    <property type="protein sequence ID" value="ENSCCAP00000008659.1"/>
    <property type="gene ID" value="ENSCCAG00000022076.1"/>
</dbReference>
<dbReference type="InterPro" id="IPR055306">
    <property type="entry name" value="NBPF"/>
</dbReference>
<reference evidence="5" key="2">
    <citation type="submission" date="2025-09" db="UniProtKB">
        <authorList>
            <consortium name="Ensembl"/>
        </authorList>
    </citation>
    <scope>IDENTIFICATION</scope>
</reference>
<dbReference type="Pfam" id="PF06758">
    <property type="entry name" value="Olduvai"/>
    <property type="match status" value="1"/>
</dbReference>
<evidence type="ECO:0000259" key="4">
    <source>
        <dbReference type="PROSITE" id="PS51316"/>
    </source>
</evidence>
<dbReference type="Proteomes" id="UP000233040">
    <property type="component" value="Unassembled WGS sequence"/>
</dbReference>
<dbReference type="PANTHER" id="PTHR14199:SF29">
    <property type="entry name" value="NEUROBLASTOMA BREAKPOINT FAMILY MEMBER 4-RELATED"/>
    <property type="match status" value="1"/>
</dbReference>
<sequence>MVASGRPPSRKNTEVNVPEGIEKSCSQQEENKPNYRVSKNRLLVCQVAYFLNYRLKTYKNDKDEDEDVHVVKAEKIQESHAPWEVQKIEVKKVPEDSLEKCVITHSNSYGPTDSSQPHGDSNEITFEEDNVDSALVGESSHDVVEDALIILSDRQSDDEEEEERGPVPP</sequence>
<evidence type="ECO:0000256" key="1">
    <source>
        <dbReference type="ARBA" id="ARBA00023054"/>
    </source>
</evidence>
<reference evidence="5" key="1">
    <citation type="submission" date="2025-08" db="UniProtKB">
        <authorList>
            <consortium name="Ensembl"/>
        </authorList>
    </citation>
    <scope>IDENTIFICATION</scope>
</reference>
<feature type="region of interest" description="Disordered" evidence="3">
    <location>
        <begin position="1"/>
        <end position="33"/>
    </location>
</feature>
<evidence type="ECO:0000256" key="2">
    <source>
        <dbReference type="ARBA" id="ARBA00038417"/>
    </source>
</evidence>
<dbReference type="PROSITE" id="PS51316">
    <property type="entry name" value="ODV"/>
    <property type="match status" value="1"/>
</dbReference>
<evidence type="ECO:0000313" key="6">
    <source>
        <dbReference type="Proteomes" id="UP000233040"/>
    </source>
</evidence>
<dbReference type="GeneTree" id="ENSGT00420000029746"/>
<feature type="domain" description="Olduvai" evidence="4">
    <location>
        <begin position="59"/>
        <end position="152"/>
    </location>
</feature>
<organism evidence="5 6">
    <name type="scientific">Cebus imitator</name>
    <name type="common">Panamanian white-faced capuchin</name>
    <name type="synonym">Cebus capucinus imitator</name>
    <dbReference type="NCBI Taxonomy" id="2715852"/>
    <lineage>
        <taxon>Eukaryota</taxon>
        <taxon>Metazoa</taxon>
        <taxon>Chordata</taxon>
        <taxon>Craniata</taxon>
        <taxon>Vertebrata</taxon>
        <taxon>Euteleostomi</taxon>
        <taxon>Mammalia</taxon>
        <taxon>Eutheria</taxon>
        <taxon>Euarchontoglires</taxon>
        <taxon>Primates</taxon>
        <taxon>Haplorrhini</taxon>
        <taxon>Platyrrhini</taxon>
        <taxon>Cebidae</taxon>
        <taxon>Cebinae</taxon>
        <taxon>Cebus</taxon>
    </lineage>
</organism>